<sequence length="173" mass="19921">MSVRQVRHYLVPVNPRPWKTPPYSVGKSASGALKVHSGRDEAGHDFKEAVREELVAQGAEMLTAPYRIEFWFWRNMDPNSKEADATNMQKLTEDSLQGLLIDNDRNVLSVTSNIVEQGAHVPGMILIEIEGEYKYRRSIPDRMLEMVDRMYNSIKGRVYSTTFDEFKLNNTWP</sequence>
<accession>A0A160DH46</accession>
<evidence type="ECO:0000313" key="1">
    <source>
        <dbReference type="EMBL" id="ANA87399.1"/>
    </source>
</evidence>
<dbReference type="Pfam" id="PF05866">
    <property type="entry name" value="RusA"/>
    <property type="match status" value="1"/>
</dbReference>
<dbReference type="InterPro" id="IPR008822">
    <property type="entry name" value="Endonuclease_RusA-like"/>
</dbReference>
<keyword evidence="2" id="KW-1185">Reference proteome</keyword>
<dbReference type="GeneID" id="28800395"/>
<gene>
    <name evidence="1" type="primary">52</name>
    <name evidence="1" type="ORF">PBI_ORCHID_52</name>
</gene>
<evidence type="ECO:0000313" key="2">
    <source>
        <dbReference type="Proteomes" id="UP000204112"/>
    </source>
</evidence>
<dbReference type="GO" id="GO:0006310">
    <property type="term" value="P:DNA recombination"/>
    <property type="evidence" value="ECO:0007669"/>
    <property type="project" value="InterPro"/>
</dbReference>
<reference evidence="2" key="1">
    <citation type="submission" date="2016-03" db="EMBL/GenBank/DDBJ databases">
        <authorList>
            <person name="Ploux O."/>
        </authorList>
    </citation>
    <scope>NUCLEOTIDE SEQUENCE [LARGE SCALE GENOMIC DNA]</scope>
</reference>
<dbReference type="KEGG" id="vg:28800395"/>
<dbReference type="OrthoDB" id="16858at10239"/>
<protein>
    <submittedName>
        <fullName evidence="1">RusA-like resolvase</fullName>
    </submittedName>
</protein>
<organism evidence="1 2">
    <name type="scientific">Gordonia phage Orchid</name>
    <dbReference type="NCBI Taxonomy" id="1838075"/>
    <lineage>
        <taxon>Viruses</taxon>
        <taxon>Duplodnaviria</taxon>
        <taxon>Heunggongvirae</taxon>
        <taxon>Uroviricota</taxon>
        <taxon>Caudoviricetes</taxon>
        <taxon>Orchidvirus</taxon>
        <taxon>Orchidvirus orchid</taxon>
    </lineage>
</organism>
<name>A0A160DH46_9CAUD</name>
<proteinExistence type="predicted"/>
<dbReference type="Proteomes" id="UP000204112">
    <property type="component" value="Segment"/>
</dbReference>
<dbReference type="RefSeq" id="YP_009274279.1">
    <property type="nucleotide sequence ID" value="NC_030915.1"/>
</dbReference>
<dbReference type="InterPro" id="IPR036614">
    <property type="entry name" value="RusA-like_sf"/>
</dbReference>
<dbReference type="Gene3D" id="3.30.1330.70">
    <property type="entry name" value="Holliday junction resolvase RusA"/>
    <property type="match status" value="1"/>
</dbReference>
<dbReference type="GO" id="GO:0000287">
    <property type="term" value="F:magnesium ion binding"/>
    <property type="evidence" value="ECO:0007669"/>
    <property type="project" value="InterPro"/>
</dbReference>
<dbReference type="GO" id="GO:0006281">
    <property type="term" value="P:DNA repair"/>
    <property type="evidence" value="ECO:0007669"/>
    <property type="project" value="InterPro"/>
</dbReference>
<dbReference type="EMBL" id="KU998253">
    <property type="protein sequence ID" value="ANA87399.1"/>
    <property type="molecule type" value="Genomic_DNA"/>
</dbReference>